<keyword evidence="5" id="KW-0812">Transmembrane</keyword>
<keyword evidence="10 13" id="KW-0503">Monooxygenase</keyword>
<evidence type="ECO:0000256" key="2">
    <source>
        <dbReference type="ARBA" id="ARBA00004167"/>
    </source>
</evidence>
<dbReference type="SUPFAM" id="SSF48264">
    <property type="entry name" value="Cytochrome P450"/>
    <property type="match status" value="1"/>
</dbReference>
<feature type="binding site" description="axial binding residue" evidence="12">
    <location>
        <position position="462"/>
    </location>
    <ligand>
        <name>heme</name>
        <dbReference type="ChEBI" id="CHEBI:30413"/>
    </ligand>
    <ligandPart>
        <name>Fe</name>
        <dbReference type="ChEBI" id="CHEBI:18248"/>
    </ligandPart>
</feature>
<dbReference type="OrthoDB" id="1055148at2759"/>
<gene>
    <name evidence="15" type="primary">LOC111294149</name>
</gene>
<evidence type="ECO:0000313" key="14">
    <source>
        <dbReference type="Proteomes" id="UP000515121"/>
    </source>
</evidence>
<dbReference type="InterPro" id="IPR036396">
    <property type="entry name" value="Cyt_P450_sf"/>
</dbReference>
<evidence type="ECO:0000313" key="15">
    <source>
        <dbReference type="RefSeq" id="XP_022743071.1"/>
    </source>
</evidence>
<evidence type="ECO:0000256" key="13">
    <source>
        <dbReference type="RuleBase" id="RU000461"/>
    </source>
</evidence>
<dbReference type="PANTHER" id="PTHR24298:SF820">
    <property type="entry name" value="CYTOCHROME P450 89A2-LIKE"/>
    <property type="match status" value="1"/>
</dbReference>
<comment type="cofactor">
    <cofactor evidence="1 12">
        <name>heme</name>
        <dbReference type="ChEBI" id="CHEBI:30413"/>
    </cofactor>
</comment>
<dbReference type="PRINTS" id="PR00463">
    <property type="entry name" value="EP450I"/>
</dbReference>
<dbReference type="InterPro" id="IPR001128">
    <property type="entry name" value="Cyt_P450"/>
</dbReference>
<dbReference type="AlphaFoldDB" id="A0A6P5YSF4"/>
<evidence type="ECO:0000256" key="12">
    <source>
        <dbReference type="PIRSR" id="PIRSR602401-1"/>
    </source>
</evidence>
<keyword evidence="4 12" id="KW-0349">Heme</keyword>
<dbReference type="CDD" id="cd11075">
    <property type="entry name" value="CYP77_89"/>
    <property type="match status" value="1"/>
</dbReference>
<evidence type="ECO:0000256" key="11">
    <source>
        <dbReference type="ARBA" id="ARBA00023136"/>
    </source>
</evidence>
<name>A0A6P5YSF4_DURZI</name>
<dbReference type="Pfam" id="PF00067">
    <property type="entry name" value="p450"/>
    <property type="match status" value="1"/>
</dbReference>
<comment type="similarity">
    <text evidence="3 13">Belongs to the cytochrome P450 family.</text>
</comment>
<keyword evidence="6 12" id="KW-0479">Metal-binding</keyword>
<dbReference type="InterPro" id="IPR051103">
    <property type="entry name" value="Plant_metabolite_P450s"/>
</dbReference>
<evidence type="ECO:0000256" key="9">
    <source>
        <dbReference type="ARBA" id="ARBA00023004"/>
    </source>
</evidence>
<keyword evidence="7" id="KW-1133">Transmembrane helix</keyword>
<evidence type="ECO:0000256" key="1">
    <source>
        <dbReference type="ARBA" id="ARBA00001971"/>
    </source>
</evidence>
<dbReference type="PANTHER" id="PTHR24298">
    <property type="entry name" value="FLAVONOID 3'-MONOOXYGENASE-RELATED"/>
    <property type="match status" value="1"/>
</dbReference>
<evidence type="ECO:0000256" key="7">
    <source>
        <dbReference type="ARBA" id="ARBA00022989"/>
    </source>
</evidence>
<keyword evidence="11" id="KW-0472">Membrane</keyword>
<evidence type="ECO:0000256" key="4">
    <source>
        <dbReference type="ARBA" id="ARBA00022617"/>
    </source>
</evidence>
<dbReference type="InterPro" id="IPR017972">
    <property type="entry name" value="Cyt_P450_CS"/>
</dbReference>
<dbReference type="KEGG" id="dzi:111294149"/>
<keyword evidence="9 12" id="KW-0408">Iron</keyword>
<evidence type="ECO:0000256" key="3">
    <source>
        <dbReference type="ARBA" id="ARBA00010617"/>
    </source>
</evidence>
<dbReference type="GO" id="GO:0020037">
    <property type="term" value="F:heme binding"/>
    <property type="evidence" value="ECO:0007669"/>
    <property type="project" value="InterPro"/>
</dbReference>
<protein>
    <submittedName>
        <fullName evidence="15">Cytochrome P450 89A2-like</fullName>
    </submittedName>
</protein>
<accession>A0A6P5YSF4</accession>
<sequence length="518" mass="59691">MEAWFIILITVAISLLLRALFDFFSFPSKKPSHTLPPGPAKIPVISSIIWLRRTFAEREPIIRNLHKKLGPMVTLNILSRPAIFISDRSLTHEALIENGALFADRPEAPVIGKIVSCNQHDINSASYGPTWRLLRRNLTAEILHPTRLKSYSHARKWVHQILLESLMSNSNTGEPVRVVDHFRYAMFCLLVLMCFGDKLSQEQIKEIENVQRRLLLGIAGKFNMLNFWPNLTRVLLHKRWKEFFQVIEDQENVLVRLIRARKKVKEERLSKSNEEADVEYVLAYVDTLLDLQLPEEKRKLTEKEIVSLSSEFLNAGTDTTSTALQWIMANMVKYPHVQEKLFMEIKGVMGDGEEEVKEDDLQKIPYLKAVILEGLRRHPPGHFVLPHTVREDTVLGGFLVPKNAIINFLVADMGWDPEVWEDPMAFKPERFLSNDNKSGEVFDITGSREIKMMPFGVGRRICPGLGLAMLHLEYFVANLVWNFEWKAMDGDEVSLEEKQEFTVAMKTPLQAHIYPRKR</sequence>
<keyword evidence="14" id="KW-1185">Reference proteome</keyword>
<comment type="subcellular location">
    <subcellularLocation>
        <location evidence="2">Membrane</location>
        <topology evidence="2">Single-pass membrane protein</topology>
    </subcellularLocation>
</comment>
<dbReference type="Proteomes" id="UP000515121">
    <property type="component" value="Unplaced"/>
</dbReference>
<dbReference type="PRINTS" id="PR00385">
    <property type="entry name" value="P450"/>
</dbReference>
<dbReference type="PROSITE" id="PS00086">
    <property type="entry name" value="CYTOCHROME_P450"/>
    <property type="match status" value="1"/>
</dbReference>
<dbReference type="GO" id="GO:0016709">
    <property type="term" value="F:oxidoreductase activity, acting on paired donors, with incorporation or reduction of molecular oxygen, NAD(P)H as one donor, and incorporation of one atom of oxygen"/>
    <property type="evidence" value="ECO:0007669"/>
    <property type="project" value="TreeGrafter"/>
</dbReference>
<dbReference type="GeneID" id="111294149"/>
<evidence type="ECO:0000256" key="5">
    <source>
        <dbReference type="ARBA" id="ARBA00022692"/>
    </source>
</evidence>
<dbReference type="Gene3D" id="1.10.630.10">
    <property type="entry name" value="Cytochrome P450"/>
    <property type="match status" value="1"/>
</dbReference>
<dbReference type="RefSeq" id="XP_022743071.1">
    <property type="nucleotide sequence ID" value="XM_022887336.1"/>
</dbReference>
<evidence type="ECO:0000256" key="8">
    <source>
        <dbReference type="ARBA" id="ARBA00023002"/>
    </source>
</evidence>
<evidence type="ECO:0000256" key="6">
    <source>
        <dbReference type="ARBA" id="ARBA00022723"/>
    </source>
</evidence>
<dbReference type="GO" id="GO:0005506">
    <property type="term" value="F:iron ion binding"/>
    <property type="evidence" value="ECO:0007669"/>
    <property type="project" value="InterPro"/>
</dbReference>
<proteinExistence type="inferred from homology"/>
<dbReference type="FunFam" id="1.10.630.10:FF:000012">
    <property type="entry name" value="Cytochrome P450 family protein"/>
    <property type="match status" value="1"/>
</dbReference>
<evidence type="ECO:0000256" key="10">
    <source>
        <dbReference type="ARBA" id="ARBA00023033"/>
    </source>
</evidence>
<organism evidence="14 15">
    <name type="scientific">Durio zibethinus</name>
    <name type="common">Durian</name>
    <dbReference type="NCBI Taxonomy" id="66656"/>
    <lineage>
        <taxon>Eukaryota</taxon>
        <taxon>Viridiplantae</taxon>
        <taxon>Streptophyta</taxon>
        <taxon>Embryophyta</taxon>
        <taxon>Tracheophyta</taxon>
        <taxon>Spermatophyta</taxon>
        <taxon>Magnoliopsida</taxon>
        <taxon>eudicotyledons</taxon>
        <taxon>Gunneridae</taxon>
        <taxon>Pentapetalae</taxon>
        <taxon>rosids</taxon>
        <taxon>malvids</taxon>
        <taxon>Malvales</taxon>
        <taxon>Malvaceae</taxon>
        <taxon>Helicteroideae</taxon>
        <taxon>Durio</taxon>
    </lineage>
</organism>
<reference evidence="15" key="1">
    <citation type="submission" date="2025-08" db="UniProtKB">
        <authorList>
            <consortium name="RefSeq"/>
        </authorList>
    </citation>
    <scope>IDENTIFICATION</scope>
    <source>
        <tissue evidence="15">Fruit stalk</tissue>
    </source>
</reference>
<dbReference type="InterPro" id="IPR002401">
    <property type="entry name" value="Cyt_P450_E_grp-I"/>
</dbReference>
<keyword evidence="8 13" id="KW-0560">Oxidoreductase</keyword>
<dbReference type="GO" id="GO:0016020">
    <property type="term" value="C:membrane"/>
    <property type="evidence" value="ECO:0007669"/>
    <property type="project" value="UniProtKB-SubCell"/>
</dbReference>